<reference evidence="1" key="1">
    <citation type="journal article" date="2013" name="Environ. Microbiol.">
        <title>Microbiota from the distal guts of lean and obese adolescents exhibit partial functional redundancy besides clear differences in community structure.</title>
        <authorList>
            <person name="Ferrer M."/>
            <person name="Ruiz A."/>
            <person name="Lanza F."/>
            <person name="Haange S.B."/>
            <person name="Oberbach A."/>
            <person name="Till H."/>
            <person name="Bargiela R."/>
            <person name="Campoy C."/>
            <person name="Segura M.T."/>
            <person name="Richter M."/>
            <person name="von Bergen M."/>
            <person name="Seifert J."/>
            <person name="Suarez A."/>
        </authorList>
    </citation>
    <scope>NUCLEOTIDE SEQUENCE</scope>
</reference>
<accession>K1TU18</accession>
<gene>
    <name evidence="1" type="ORF">LEA_08169</name>
</gene>
<protein>
    <submittedName>
        <fullName evidence="1">Uncharacterized protein</fullName>
    </submittedName>
</protein>
<dbReference type="AlphaFoldDB" id="K1TU18"/>
<organism evidence="1">
    <name type="scientific">human gut metagenome</name>
    <dbReference type="NCBI Taxonomy" id="408170"/>
    <lineage>
        <taxon>unclassified sequences</taxon>
        <taxon>metagenomes</taxon>
        <taxon>organismal metagenomes</taxon>
    </lineage>
</organism>
<name>K1TU18_9ZZZZ</name>
<comment type="caution">
    <text evidence="1">The sequence shown here is derived from an EMBL/GenBank/DDBJ whole genome shotgun (WGS) entry which is preliminary data.</text>
</comment>
<proteinExistence type="predicted"/>
<evidence type="ECO:0000313" key="1">
    <source>
        <dbReference type="EMBL" id="EKC69670.1"/>
    </source>
</evidence>
<dbReference type="EMBL" id="AJWY01005420">
    <property type="protein sequence ID" value="EKC69670.1"/>
    <property type="molecule type" value="Genomic_DNA"/>
</dbReference>
<sequence length="48" mass="5880">SHNEKQNKDVYMVALRDADKKLIGYYEKHEYRNKENMEKYHMTSKSEV</sequence>
<feature type="non-terminal residue" evidence="1">
    <location>
        <position position="1"/>
    </location>
</feature>